<keyword evidence="11" id="KW-1185">Reference proteome</keyword>
<protein>
    <submittedName>
        <fullName evidence="10">Putative Glycosyl transferase, family 39</fullName>
        <ecNumber evidence="10">2.-.-.-</ecNumber>
    </submittedName>
</protein>
<gene>
    <name evidence="10" type="ORF">NITLEN_20542</name>
</gene>
<dbReference type="OrthoDB" id="9775035at2"/>
<feature type="transmembrane region" description="Helical" evidence="8">
    <location>
        <begin position="222"/>
        <end position="244"/>
    </location>
</feature>
<evidence type="ECO:0000256" key="8">
    <source>
        <dbReference type="SAM" id="Phobius"/>
    </source>
</evidence>
<feature type="transmembrane region" description="Helical" evidence="8">
    <location>
        <begin position="462"/>
        <end position="486"/>
    </location>
</feature>
<evidence type="ECO:0000313" key="10">
    <source>
        <dbReference type="EMBL" id="SPP64902.1"/>
    </source>
</evidence>
<keyword evidence="3" id="KW-0328">Glycosyltransferase</keyword>
<evidence type="ECO:0000259" key="9">
    <source>
        <dbReference type="Pfam" id="PF02366"/>
    </source>
</evidence>
<feature type="transmembrane region" description="Helical" evidence="8">
    <location>
        <begin position="334"/>
        <end position="353"/>
    </location>
</feature>
<dbReference type="GO" id="GO:0009103">
    <property type="term" value="P:lipopolysaccharide biosynthetic process"/>
    <property type="evidence" value="ECO:0007669"/>
    <property type="project" value="UniProtKB-ARBA"/>
</dbReference>
<evidence type="ECO:0000256" key="6">
    <source>
        <dbReference type="ARBA" id="ARBA00022989"/>
    </source>
</evidence>
<dbReference type="EMBL" id="OUNR01000012">
    <property type="protein sequence ID" value="SPP64902.1"/>
    <property type="molecule type" value="Genomic_DNA"/>
</dbReference>
<evidence type="ECO:0000256" key="1">
    <source>
        <dbReference type="ARBA" id="ARBA00004651"/>
    </source>
</evidence>
<evidence type="ECO:0000313" key="11">
    <source>
        <dbReference type="Proteomes" id="UP000248168"/>
    </source>
</evidence>
<evidence type="ECO:0000256" key="2">
    <source>
        <dbReference type="ARBA" id="ARBA00022475"/>
    </source>
</evidence>
<feature type="domain" description="ArnT-like N-terminal" evidence="9">
    <location>
        <begin position="52"/>
        <end position="238"/>
    </location>
</feature>
<dbReference type="RefSeq" id="WP_121989222.1">
    <property type="nucleotide sequence ID" value="NZ_OUNR01000012.1"/>
</dbReference>
<dbReference type="GO" id="GO:0005886">
    <property type="term" value="C:plasma membrane"/>
    <property type="evidence" value="ECO:0007669"/>
    <property type="project" value="UniProtKB-SubCell"/>
</dbReference>
<evidence type="ECO:0000256" key="7">
    <source>
        <dbReference type="ARBA" id="ARBA00023136"/>
    </source>
</evidence>
<dbReference type="GO" id="GO:0016763">
    <property type="term" value="F:pentosyltransferase activity"/>
    <property type="evidence" value="ECO:0007669"/>
    <property type="project" value="TreeGrafter"/>
</dbReference>
<keyword evidence="6 8" id="KW-1133">Transmembrane helix</keyword>
<dbReference type="EC" id="2.-.-.-" evidence="10"/>
<dbReference type="Proteomes" id="UP000248168">
    <property type="component" value="Unassembled WGS sequence"/>
</dbReference>
<dbReference type="GO" id="GO:0010041">
    <property type="term" value="P:response to iron(III) ion"/>
    <property type="evidence" value="ECO:0007669"/>
    <property type="project" value="TreeGrafter"/>
</dbReference>
<dbReference type="InParanoid" id="A0A330L6V5"/>
<reference evidence="11" key="1">
    <citation type="submission" date="2018-04" db="EMBL/GenBank/DDBJ databases">
        <authorList>
            <person name="Lucker S."/>
            <person name="Sakoula D."/>
        </authorList>
    </citation>
    <scope>NUCLEOTIDE SEQUENCE [LARGE SCALE GENOMIC DNA]</scope>
</reference>
<keyword evidence="5 8" id="KW-0812">Transmembrane</keyword>
<comment type="subcellular location">
    <subcellularLocation>
        <location evidence="1">Cell membrane</location>
        <topology evidence="1">Multi-pass membrane protein</topology>
    </subcellularLocation>
</comment>
<dbReference type="PANTHER" id="PTHR33908">
    <property type="entry name" value="MANNOSYLTRANSFERASE YKCB-RELATED"/>
    <property type="match status" value="1"/>
</dbReference>
<feature type="transmembrane region" description="Helical" evidence="8">
    <location>
        <begin position="151"/>
        <end position="168"/>
    </location>
</feature>
<accession>A0A330L6V5</accession>
<keyword evidence="4 10" id="KW-0808">Transferase</keyword>
<dbReference type="PANTHER" id="PTHR33908:SF3">
    <property type="entry name" value="UNDECAPRENYL PHOSPHATE-ALPHA-4-AMINO-4-DEOXY-L-ARABINOSE ARABINOSYL TRANSFERASE"/>
    <property type="match status" value="1"/>
</dbReference>
<feature type="transmembrane region" description="Helical" evidence="8">
    <location>
        <begin position="20"/>
        <end position="43"/>
    </location>
</feature>
<keyword evidence="2" id="KW-1003">Cell membrane</keyword>
<feature type="transmembrane region" description="Helical" evidence="8">
    <location>
        <begin position="389"/>
        <end position="412"/>
    </location>
</feature>
<evidence type="ECO:0000256" key="3">
    <source>
        <dbReference type="ARBA" id="ARBA00022676"/>
    </source>
</evidence>
<feature type="transmembrane region" description="Helical" evidence="8">
    <location>
        <begin position="272"/>
        <end position="292"/>
    </location>
</feature>
<dbReference type="GO" id="GO:0000030">
    <property type="term" value="F:mannosyltransferase activity"/>
    <property type="evidence" value="ECO:0007669"/>
    <property type="project" value="InterPro"/>
</dbReference>
<proteinExistence type="predicted"/>
<evidence type="ECO:0000256" key="5">
    <source>
        <dbReference type="ARBA" id="ARBA00022692"/>
    </source>
</evidence>
<name>A0A330L6V5_9BACT</name>
<dbReference type="FunCoup" id="A0A330L6V5">
    <property type="interactions" value="128"/>
</dbReference>
<evidence type="ECO:0000256" key="4">
    <source>
        <dbReference type="ARBA" id="ARBA00022679"/>
    </source>
</evidence>
<dbReference type="InterPro" id="IPR003342">
    <property type="entry name" value="ArnT-like_N"/>
</dbReference>
<dbReference type="InterPro" id="IPR050297">
    <property type="entry name" value="LipidA_mod_glycosyltrf_83"/>
</dbReference>
<sequence>MSESSSQIPGPSSEHASPVIRHIGLLLALCGILFFWNLGALGLTDRDEGRNAEAGREMLETGDWMSPTFNYEPRYAKPVLVYWLMSASYKTFGVSEFAARFPSAFFGLGLVLMTYLFLTRLRDSNTGLLAALMLALNLQMIGLNRMALTDSVLIFFTTLSLFAFWLGFQTTRERRPWMWVYYAAMGIATLAKGPVGFLVPLIVVALYLSLTKQWRSFWQEGRPLAGTALTILIALPWYAGMWWLHGSEYTASAQANTVGRFLKPMEGHSFGFLFYLPVLLLGFFPWSGWLIFAWPQTYKNWRAERKALGVTHETPGEGTDPSPVIPAPLQSDKLDWFAAAWIFATLVFFTLSSTRLPHYIGPLFPAAAMLTASYWSRCVREPSTRGGNASVHVVMWLGFLLAGAMACLPWIYDTILAGKLTKEYPLATQLTLGSGPYVAATVLLVGMGLVGLFGLSETRRGAAFWAAGGSLFGVVLVLMVFVLPAANRYFVAPQQELAYAAGLNLAPGEQLIAYGATRPSTAFYARRKVLFVGSGEEETLRRALGQPGRTMILLPESFVDKLPGDLKNYQPILKRYGYLLLASEPMVNIPEGLLPPPPALEPKIFGH</sequence>
<feature type="transmembrane region" description="Helical" evidence="8">
    <location>
        <begin position="97"/>
        <end position="118"/>
    </location>
</feature>
<dbReference type="Pfam" id="PF02366">
    <property type="entry name" value="PMT"/>
    <property type="match status" value="1"/>
</dbReference>
<feature type="transmembrane region" description="Helical" evidence="8">
    <location>
        <begin position="180"/>
        <end position="210"/>
    </location>
</feature>
<organism evidence="10 11">
    <name type="scientific">Nitrospira lenta</name>
    <dbReference type="NCBI Taxonomy" id="1436998"/>
    <lineage>
        <taxon>Bacteria</taxon>
        <taxon>Pseudomonadati</taxon>
        <taxon>Nitrospirota</taxon>
        <taxon>Nitrospiria</taxon>
        <taxon>Nitrospirales</taxon>
        <taxon>Nitrospiraceae</taxon>
        <taxon>Nitrospira</taxon>
    </lineage>
</organism>
<keyword evidence="7 8" id="KW-0472">Membrane</keyword>
<dbReference type="AlphaFoldDB" id="A0A330L6V5"/>
<feature type="transmembrane region" description="Helical" evidence="8">
    <location>
        <begin position="432"/>
        <end position="455"/>
    </location>
</feature>
<dbReference type="GO" id="GO:0006493">
    <property type="term" value="P:protein O-linked glycosylation"/>
    <property type="evidence" value="ECO:0007669"/>
    <property type="project" value="InterPro"/>
</dbReference>